<dbReference type="RefSeq" id="WP_085854427.1">
    <property type="nucleotide sequence ID" value="NZ_FOPF01000006.1"/>
</dbReference>
<dbReference type="Proteomes" id="UP000193870">
    <property type="component" value="Unassembled WGS sequence"/>
</dbReference>
<organism evidence="1 2">
    <name type="scientific">Palleronia marisminoris</name>
    <dbReference type="NCBI Taxonomy" id="315423"/>
    <lineage>
        <taxon>Bacteria</taxon>
        <taxon>Pseudomonadati</taxon>
        <taxon>Pseudomonadota</taxon>
        <taxon>Alphaproteobacteria</taxon>
        <taxon>Rhodobacterales</taxon>
        <taxon>Roseobacteraceae</taxon>
        <taxon>Palleronia</taxon>
    </lineage>
</organism>
<name>A0A1Y5T0C6_9RHOB</name>
<accession>A0A1Y5T0C6</accession>
<sequence length="103" mass="11227">MEWVVTASALERGVWTLRREDGETPPKIEIRHAHRHLSGIRTEIHGSALILSVELPREVLSDGLQSIHAVDGANGTTLASLHIAAGRATWPPSCRCYGMSSSF</sequence>
<evidence type="ECO:0000313" key="2">
    <source>
        <dbReference type="Proteomes" id="UP000193870"/>
    </source>
</evidence>
<reference evidence="1 2" key="1">
    <citation type="submission" date="2017-03" db="EMBL/GenBank/DDBJ databases">
        <authorList>
            <person name="Afonso C.L."/>
            <person name="Miller P.J."/>
            <person name="Scott M.A."/>
            <person name="Spackman E."/>
            <person name="Goraichik I."/>
            <person name="Dimitrov K.M."/>
            <person name="Suarez D.L."/>
            <person name="Swayne D.E."/>
        </authorList>
    </citation>
    <scope>NUCLEOTIDE SEQUENCE [LARGE SCALE GENOMIC DNA]</scope>
    <source>
        <strain evidence="1 2">CECT 7066</strain>
    </source>
</reference>
<evidence type="ECO:0000313" key="1">
    <source>
        <dbReference type="EMBL" id="SLN52501.1"/>
    </source>
</evidence>
<dbReference type="STRING" id="315423.SAMN04488020_106218"/>
<dbReference type="EMBL" id="FWFV01000006">
    <property type="protein sequence ID" value="SLN52501.1"/>
    <property type="molecule type" value="Genomic_DNA"/>
</dbReference>
<gene>
    <name evidence="1" type="ORF">PAM7066_02453</name>
</gene>
<proteinExistence type="predicted"/>
<keyword evidence="2" id="KW-1185">Reference proteome</keyword>
<dbReference type="AlphaFoldDB" id="A0A1Y5T0C6"/>
<protein>
    <submittedName>
        <fullName evidence="1">Uncharacterized protein</fullName>
    </submittedName>
</protein>